<keyword evidence="3" id="KW-0808">Transferase</keyword>
<dbReference type="GO" id="GO:0006397">
    <property type="term" value="P:mRNA processing"/>
    <property type="evidence" value="ECO:0007669"/>
    <property type="project" value="UniProtKB-KW"/>
</dbReference>
<evidence type="ECO:0000256" key="3">
    <source>
        <dbReference type="ARBA" id="ARBA00022679"/>
    </source>
</evidence>
<evidence type="ECO:0000256" key="5">
    <source>
        <dbReference type="ARBA" id="ARBA00022840"/>
    </source>
</evidence>
<dbReference type="InterPro" id="IPR045355">
    <property type="entry name" value="PolyA_pol_cat_su"/>
</dbReference>
<keyword evidence="2" id="KW-0507">mRNA processing</keyword>
<evidence type="ECO:0000256" key="2">
    <source>
        <dbReference type="ARBA" id="ARBA00022664"/>
    </source>
</evidence>
<dbReference type="AlphaFoldDB" id="A0A6C0C0Z0"/>
<sequence length="466" mass="54730">MKCDKKMTFRECELAILRHAVDKAETKQGKKMLHNPEIIQIISIVEDFLKKTGRVCYGGTAINNILPEEDQFYNKDIELPDYDFFSPTPMEDAIKLADMYYKKGFDEVEAKAGSHTGTFKVFVNFIPVADISLQVPEFYKKIKKQARNVKGIYYSPPNFLRMLMYLELSRPKGDVSRWEKVLKRLTLLNKNFPLKGKDCDFVEIQRMFDPNTKIPQNFTSNLFQLTRECLINQSVVFFGAMANKLFIKNLKKFKYYNMDKIPDFDVLSKDPETTANVLKEYLEDNSIKNVKVTKKNGVGEVVAPHYDVSVKGESVAFIYEPLACHSYNVIRQFGRSIKIATIDTMLSFYLAFLYLNRKYYDPQRILCMSHYLFAVQEKNRLKQKGILKRFSIDCYGDEKHTKEKIRAKKSELFKKLKNKRGSKEWNFHFLKYVPGDIALAKKYKTKTKKKKKKKRKKKTKKKRFFF</sequence>
<keyword evidence="7" id="KW-0804">Transcription</keyword>
<proteinExistence type="predicted"/>
<feature type="region of interest" description="Disordered" evidence="8">
    <location>
        <begin position="444"/>
        <end position="466"/>
    </location>
</feature>
<evidence type="ECO:0000256" key="8">
    <source>
        <dbReference type="SAM" id="MobiDB-lite"/>
    </source>
</evidence>
<accession>A0A6C0C0Z0</accession>
<name>A0A6C0C0Z0_9ZZZZ</name>
<comment type="subcellular location">
    <subcellularLocation>
        <location evidence="1">Virion</location>
    </subcellularLocation>
</comment>
<protein>
    <recommendedName>
        <fullName evidence="9">Poly(A) polymerase catalytic subunit domain-containing protein</fullName>
    </recommendedName>
</protein>
<evidence type="ECO:0000256" key="7">
    <source>
        <dbReference type="ARBA" id="ARBA00023163"/>
    </source>
</evidence>
<dbReference type="GO" id="GO:0005524">
    <property type="term" value="F:ATP binding"/>
    <property type="evidence" value="ECO:0007669"/>
    <property type="project" value="UniProtKB-KW"/>
</dbReference>
<evidence type="ECO:0000259" key="9">
    <source>
        <dbReference type="Pfam" id="PF19244"/>
    </source>
</evidence>
<evidence type="ECO:0000313" key="10">
    <source>
        <dbReference type="EMBL" id="QHS97223.1"/>
    </source>
</evidence>
<dbReference type="GO" id="GO:0044423">
    <property type="term" value="C:virion component"/>
    <property type="evidence" value="ECO:0007669"/>
    <property type="project" value="UniProtKB-KW"/>
</dbReference>
<keyword evidence="4" id="KW-0547">Nucleotide-binding</keyword>
<keyword evidence="5" id="KW-0067">ATP-binding</keyword>
<dbReference type="GO" id="GO:0016740">
    <property type="term" value="F:transferase activity"/>
    <property type="evidence" value="ECO:0007669"/>
    <property type="project" value="UniProtKB-KW"/>
</dbReference>
<keyword evidence="6" id="KW-0946">Virion</keyword>
<evidence type="ECO:0000256" key="1">
    <source>
        <dbReference type="ARBA" id="ARBA00004328"/>
    </source>
</evidence>
<organism evidence="10">
    <name type="scientific">viral metagenome</name>
    <dbReference type="NCBI Taxonomy" id="1070528"/>
    <lineage>
        <taxon>unclassified sequences</taxon>
        <taxon>metagenomes</taxon>
        <taxon>organismal metagenomes</taxon>
    </lineage>
</organism>
<evidence type="ECO:0000256" key="4">
    <source>
        <dbReference type="ARBA" id="ARBA00022741"/>
    </source>
</evidence>
<evidence type="ECO:0000256" key="6">
    <source>
        <dbReference type="ARBA" id="ARBA00022844"/>
    </source>
</evidence>
<feature type="domain" description="Poly(A) polymerase catalytic subunit" evidence="9">
    <location>
        <begin position="44"/>
        <end position="172"/>
    </location>
</feature>
<reference evidence="10" key="1">
    <citation type="journal article" date="2020" name="Nature">
        <title>Giant virus diversity and host interactions through global metagenomics.</title>
        <authorList>
            <person name="Schulz F."/>
            <person name="Roux S."/>
            <person name="Paez-Espino D."/>
            <person name="Jungbluth S."/>
            <person name="Walsh D.A."/>
            <person name="Denef V.J."/>
            <person name="McMahon K.D."/>
            <person name="Konstantinidis K.T."/>
            <person name="Eloe-Fadrosh E.A."/>
            <person name="Kyrpides N.C."/>
            <person name="Woyke T."/>
        </authorList>
    </citation>
    <scope>NUCLEOTIDE SEQUENCE</scope>
    <source>
        <strain evidence="10">GVMAG-M-3300020169-51</strain>
    </source>
</reference>
<dbReference type="Pfam" id="PF19244">
    <property type="entry name" value="Poly_A_pol_cat"/>
    <property type="match status" value="1"/>
</dbReference>
<dbReference type="EMBL" id="MN739291">
    <property type="protein sequence ID" value="QHS97223.1"/>
    <property type="molecule type" value="Genomic_DNA"/>
</dbReference>